<name>A0AAW1RNT1_9CHLO</name>
<dbReference type="SMART" id="SM00356">
    <property type="entry name" value="ZnF_C3H1"/>
    <property type="match status" value="2"/>
</dbReference>
<accession>A0AAW1RNT1</accession>
<feature type="compositionally biased region" description="Low complexity" evidence="6">
    <location>
        <begin position="466"/>
        <end position="477"/>
    </location>
</feature>
<dbReference type="Gene3D" id="3.30.1370.210">
    <property type="match status" value="1"/>
</dbReference>
<feature type="compositionally biased region" description="Low complexity" evidence="6">
    <location>
        <begin position="708"/>
        <end position="724"/>
    </location>
</feature>
<keyword evidence="3 5" id="KW-0862">Zinc</keyword>
<keyword evidence="1 5" id="KW-0479">Metal-binding</keyword>
<proteinExistence type="predicted"/>
<dbReference type="AlphaFoldDB" id="A0AAW1RNT1"/>
<feature type="zinc finger region" description="C3H1-type" evidence="5">
    <location>
        <begin position="99"/>
        <end position="127"/>
    </location>
</feature>
<dbReference type="PANTHER" id="PTHR14493">
    <property type="entry name" value="UNKEMPT FAMILY MEMBER"/>
    <property type="match status" value="1"/>
</dbReference>
<feature type="domain" description="C3H1-type" evidence="7">
    <location>
        <begin position="99"/>
        <end position="127"/>
    </location>
</feature>
<feature type="compositionally biased region" description="Low complexity" evidence="6">
    <location>
        <begin position="633"/>
        <end position="649"/>
    </location>
</feature>
<feature type="compositionally biased region" description="Basic and acidic residues" evidence="6">
    <location>
        <begin position="729"/>
        <end position="738"/>
    </location>
</feature>
<keyword evidence="2 5" id="KW-0863">Zinc-finger</keyword>
<dbReference type="GO" id="GO:0008270">
    <property type="term" value="F:zinc ion binding"/>
    <property type="evidence" value="ECO:0007669"/>
    <property type="project" value="UniProtKB-KW"/>
</dbReference>
<dbReference type="InterPro" id="IPR057444">
    <property type="entry name" value="Znf-CCCH_AtC3H23-like"/>
</dbReference>
<dbReference type="EMBL" id="JALJOS010000008">
    <property type="protein sequence ID" value="KAK9835469.1"/>
    <property type="molecule type" value="Genomic_DNA"/>
</dbReference>
<evidence type="ECO:0000313" key="8">
    <source>
        <dbReference type="EMBL" id="KAK9835469.1"/>
    </source>
</evidence>
<dbReference type="PANTHER" id="PTHR14493:SF50">
    <property type="entry name" value="RING FINGER PROTEIN UNKEMPT"/>
    <property type="match status" value="1"/>
</dbReference>
<keyword evidence="9" id="KW-1185">Reference proteome</keyword>
<dbReference type="InterPro" id="IPR045234">
    <property type="entry name" value="Unkempt-like"/>
</dbReference>
<feature type="compositionally biased region" description="Low complexity" evidence="6">
    <location>
        <begin position="596"/>
        <end position="607"/>
    </location>
</feature>
<dbReference type="InterPro" id="IPR000571">
    <property type="entry name" value="Znf_CCCH"/>
</dbReference>
<evidence type="ECO:0000256" key="3">
    <source>
        <dbReference type="ARBA" id="ARBA00022833"/>
    </source>
</evidence>
<feature type="compositionally biased region" description="Polar residues" evidence="6">
    <location>
        <begin position="668"/>
        <end position="688"/>
    </location>
</feature>
<sequence length="738" mass="79828">MGRSCTGLPCQHSQSRARHIGLAFLDFASAASLRQSCFCSSNCMGPSDTEESPLYGADDFRIYCMKVLPCSKRYCHDWTTCPFAHPGEKARRRDPRVFNYTGIACPDMKKEGSCPRREACPYAHNVFEYWLHPTRYRTQLCNDDNRCKRRICFFAHTLEELRVPSCKPFVPPEALAAATPPEAVTDASGSPSEWNQNFGIPKGPGPGAFVGGHTDQALADLQSKLASLQLAVQSTQPGTKLHQDQEMMINVLSAALRNAYVINSFSTAAPVRGQLQQVASAEDMSTRYGQLPHTFQQEQQQQAALSLPAGDARALMYNAGLQQHVPQQVEPRSNSNPELAPWQANSLRQSLAMEYARMSMDSMQSGPPPDPRRMSNAELAYHMSLPDSQLSRGSNSDYSRMSLSDTAARLSLSDFPSRMSLSESSAQGSGLWQAGPSPSSAILQQRASGQDGNIFRSTFYHTEGMQPRSSRQAQSSPLPHHWSPYGMPPSLPQSGQPHPGTPNVNEPMPYGQPPIYSPSTQPFGRASNDIREPTIRASLIDHWQQQPSLHHATRMSLESAPSIDQHPWAVPYAASAGANSAALLGNRESRPAVGTANAAQQQQQASAGNVRDISGGLTSAGPRMGMPQDPMQAAVAAEAAARSSSESSRFSMDSLRRSVDSARYPGSGRTSSIESANAQSALTGSPLSNGHGHDSLFAYQPAHSALTPMASVPEAEPMAAPAAMTSVAELKEPNCSRE</sequence>
<evidence type="ECO:0000256" key="4">
    <source>
        <dbReference type="ARBA" id="ARBA00023125"/>
    </source>
</evidence>
<feature type="region of interest" description="Disordered" evidence="6">
    <location>
        <begin position="592"/>
        <end position="696"/>
    </location>
</feature>
<protein>
    <recommendedName>
        <fullName evidence="7">C3H1-type domain-containing protein</fullName>
    </recommendedName>
</protein>
<dbReference type="PROSITE" id="PS50103">
    <property type="entry name" value="ZF_C3H1"/>
    <property type="match status" value="1"/>
</dbReference>
<comment type="caution">
    <text evidence="8">The sequence shown here is derived from an EMBL/GenBank/DDBJ whole genome shotgun (WGS) entry which is preliminary data.</text>
</comment>
<evidence type="ECO:0000256" key="5">
    <source>
        <dbReference type="PROSITE-ProRule" id="PRU00723"/>
    </source>
</evidence>
<feature type="region of interest" description="Disordered" evidence="6">
    <location>
        <begin position="463"/>
        <end position="527"/>
    </location>
</feature>
<evidence type="ECO:0000256" key="2">
    <source>
        <dbReference type="ARBA" id="ARBA00022771"/>
    </source>
</evidence>
<keyword evidence="4" id="KW-0238">DNA-binding</keyword>
<dbReference type="Pfam" id="PF25512">
    <property type="entry name" value="zf-CCCH_AtC3H23"/>
    <property type="match status" value="1"/>
</dbReference>
<feature type="region of interest" description="Disordered" evidence="6">
    <location>
        <begin position="419"/>
        <end position="447"/>
    </location>
</feature>
<feature type="region of interest" description="Disordered" evidence="6">
    <location>
        <begin position="708"/>
        <end position="738"/>
    </location>
</feature>
<evidence type="ECO:0000313" key="9">
    <source>
        <dbReference type="Proteomes" id="UP001438707"/>
    </source>
</evidence>
<organism evidence="8 9">
    <name type="scientific">Apatococcus lobatus</name>
    <dbReference type="NCBI Taxonomy" id="904363"/>
    <lineage>
        <taxon>Eukaryota</taxon>
        <taxon>Viridiplantae</taxon>
        <taxon>Chlorophyta</taxon>
        <taxon>core chlorophytes</taxon>
        <taxon>Trebouxiophyceae</taxon>
        <taxon>Chlorellales</taxon>
        <taxon>Chlorellaceae</taxon>
        <taxon>Apatococcus</taxon>
    </lineage>
</organism>
<dbReference type="GO" id="GO:0003677">
    <property type="term" value="F:DNA binding"/>
    <property type="evidence" value="ECO:0007669"/>
    <property type="project" value="UniProtKB-KW"/>
</dbReference>
<evidence type="ECO:0000256" key="6">
    <source>
        <dbReference type="SAM" id="MobiDB-lite"/>
    </source>
</evidence>
<dbReference type="Proteomes" id="UP001438707">
    <property type="component" value="Unassembled WGS sequence"/>
</dbReference>
<evidence type="ECO:0000256" key="1">
    <source>
        <dbReference type="ARBA" id="ARBA00022723"/>
    </source>
</evidence>
<evidence type="ECO:0000259" key="7">
    <source>
        <dbReference type="PROSITE" id="PS50103"/>
    </source>
</evidence>
<reference evidence="8 9" key="1">
    <citation type="journal article" date="2024" name="Nat. Commun.">
        <title>Phylogenomics reveals the evolutionary origins of lichenization in chlorophyte algae.</title>
        <authorList>
            <person name="Puginier C."/>
            <person name="Libourel C."/>
            <person name="Otte J."/>
            <person name="Skaloud P."/>
            <person name="Haon M."/>
            <person name="Grisel S."/>
            <person name="Petersen M."/>
            <person name="Berrin J.G."/>
            <person name="Delaux P.M."/>
            <person name="Dal Grande F."/>
            <person name="Keller J."/>
        </authorList>
    </citation>
    <scope>NUCLEOTIDE SEQUENCE [LARGE SCALE GENOMIC DNA]</scope>
    <source>
        <strain evidence="8 9">SAG 2145</strain>
    </source>
</reference>
<gene>
    <name evidence="8" type="ORF">WJX74_000871</name>
</gene>